<dbReference type="Proteomes" id="UP000187455">
    <property type="component" value="Unassembled WGS sequence"/>
</dbReference>
<evidence type="ECO:0000259" key="4">
    <source>
        <dbReference type="Pfam" id="PF04111"/>
    </source>
</evidence>
<dbReference type="InterPro" id="IPR038274">
    <property type="entry name" value="Atg6/Beclin_C_sf"/>
</dbReference>
<dbReference type="GO" id="GO:0000407">
    <property type="term" value="C:phagophore assembly site"/>
    <property type="evidence" value="ECO:0007669"/>
    <property type="project" value="TreeGrafter"/>
</dbReference>
<feature type="compositionally biased region" description="Polar residues" evidence="3">
    <location>
        <begin position="215"/>
        <end position="228"/>
    </location>
</feature>
<comment type="caution">
    <text evidence="5">The sequence shown here is derived from an EMBL/GenBank/DDBJ whole genome shotgun (WGS) entry which is preliminary data.</text>
</comment>
<accession>A0A1R0GXM0</accession>
<comment type="similarity">
    <text evidence="1">Belongs to the beclin family.</text>
</comment>
<dbReference type="GO" id="GO:0034271">
    <property type="term" value="C:phosphatidylinositol 3-kinase complex, class III, type I"/>
    <property type="evidence" value="ECO:0007669"/>
    <property type="project" value="TreeGrafter"/>
</dbReference>
<feature type="region of interest" description="Disordered" evidence="3">
    <location>
        <begin position="196"/>
        <end position="228"/>
    </location>
</feature>
<dbReference type="PANTHER" id="PTHR12768:SF4">
    <property type="entry name" value="BECLIN-1"/>
    <property type="match status" value="1"/>
</dbReference>
<evidence type="ECO:0000313" key="6">
    <source>
        <dbReference type="Proteomes" id="UP000187455"/>
    </source>
</evidence>
<dbReference type="GO" id="GO:0043548">
    <property type="term" value="F:phosphatidylinositol 3-kinase binding"/>
    <property type="evidence" value="ECO:0007669"/>
    <property type="project" value="TreeGrafter"/>
</dbReference>
<keyword evidence="6" id="KW-1185">Reference proteome</keyword>
<dbReference type="InterPro" id="IPR040455">
    <property type="entry name" value="Atg6_BARA"/>
</dbReference>
<dbReference type="GO" id="GO:0034272">
    <property type="term" value="C:phosphatidylinositol 3-kinase complex, class III, type II"/>
    <property type="evidence" value="ECO:0007669"/>
    <property type="project" value="TreeGrafter"/>
</dbReference>
<feature type="coiled-coil region" evidence="2">
    <location>
        <begin position="377"/>
        <end position="411"/>
    </location>
</feature>
<dbReference type="PANTHER" id="PTHR12768">
    <property type="entry name" value="BECLIN 1"/>
    <property type="match status" value="1"/>
</dbReference>
<feature type="domain" description="Atg6 BARA" evidence="4">
    <location>
        <begin position="465"/>
        <end position="546"/>
    </location>
</feature>
<dbReference type="GO" id="GO:0000423">
    <property type="term" value="P:mitophagy"/>
    <property type="evidence" value="ECO:0007669"/>
    <property type="project" value="TreeGrafter"/>
</dbReference>
<dbReference type="InterPro" id="IPR007243">
    <property type="entry name" value="Atg6/Beclin"/>
</dbReference>
<feature type="compositionally biased region" description="Basic and acidic residues" evidence="3">
    <location>
        <begin position="198"/>
        <end position="214"/>
    </location>
</feature>
<dbReference type="EMBL" id="LSSL01002280">
    <property type="protein sequence ID" value="OLY81643.1"/>
    <property type="molecule type" value="Genomic_DNA"/>
</dbReference>
<evidence type="ECO:0000313" key="5">
    <source>
        <dbReference type="EMBL" id="OLY81643.1"/>
    </source>
</evidence>
<dbReference type="OrthoDB" id="20368at2759"/>
<dbReference type="STRING" id="133383.A0A1R0GXM0"/>
<dbReference type="GO" id="GO:0006995">
    <property type="term" value="P:cellular response to nitrogen starvation"/>
    <property type="evidence" value="ECO:0007669"/>
    <property type="project" value="TreeGrafter"/>
</dbReference>
<dbReference type="Gene3D" id="1.10.418.40">
    <property type="entry name" value="Autophagy protein 6/Beclin 1"/>
    <property type="match status" value="1"/>
</dbReference>
<evidence type="ECO:0000256" key="3">
    <source>
        <dbReference type="SAM" id="MobiDB-lite"/>
    </source>
</evidence>
<protein>
    <submittedName>
        <fullName evidence="5">Vacuolar protein sorting-associated protein atg6</fullName>
    </submittedName>
</protein>
<dbReference type="GO" id="GO:0000045">
    <property type="term" value="P:autophagosome assembly"/>
    <property type="evidence" value="ECO:0007669"/>
    <property type="project" value="TreeGrafter"/>
</dbReference>
<evidence type="ECO:0000256" key="1">
    <source>
        <dbReference type="ARBA" id="ARBA00005965"/>
    </source>
</evidence>
<organism evidence="5 6">
    <name type="scientific">Smittium mucronatum</name>
    <dbReference type="NCBI Taxonomy" id="133383"/>
    <lineage>
        <taxon>Eukaryota</taxon>
        <taxon>Fungi</taxon>
        <taxon>Fungi incertae sedis</taxon>
        <taxon>Zoopagomycota</taxon>
        <taxon>Kickxellomycotina</taxon>
        <taxon>Harpellomycetes</taxon>
        <taxon>Harpellales</taxon>
        <taxon>Legeriomycetaceae</taxon>
        <taxon>Smittium</taxon>
    </lineage>
</organism>
<dbReference type="GO" id="GO:0045324">
    <property type="term" value="P:late endosome to vacuole transport"/>
    <property type="evidence" value="ECO:0007669"/>
    <property type="project" value="TreeGrafter"/>
</dbReference>
<proteinExistence type="inferred from homology"/>
<sequence length="559" mass="63361">MPQIEPYSKLMELWSKLSPEYSEIFSKYMPRLKFLDQNRSKEEDSKERKFPSPLLSTNEIVQILEINNKSDSILLNSKTIPISNFSELANEEPRDKIHHSYSKSIQDKFSGIHTSLKNSYKLKQKPSPMTPYRNITLNTNLKDSVSDSFVILEDPTNAKHINFPKNTNSDEKKLSKSLDSSHIVNHVENRNTLAHGDVSSHKETVGINTNEKKTSTQSKSTIPDNKGSLLQDTERSELVLTNRLFLDLESKSMIDHPLCTSCTEKFLTLIKKKIECLSEEYENVLELFESFSRDVDIERGKDHDFLVNSNTYKADIDSSARGYGNSSIDSLEEESRLLAIEYERLSEIDRSYDLDISSLCDQISLLDAEGDSLDSQINSLMQERNELSTKLDSLTNEIELLQSMYSKQSNLLFSLQQRNVYNDLFTIKIFSANDQISPSFFSSFSHSQNSDYPSSGGYNSGLPLIGMINGFRLGRINTGSLLSIQGFSESISSVNPLKSGEISWNEINAGWGQCLLLLVTVARRLNFEYPEYQLIPMGSYSKIIKQPSTSGGERTSYEL</sequence>
<dbReference type="Pfam" id="PF04111">
    <property type="entry name" value="APG6"/>
    <property type="match status" value="1"/>
</dbReference>
<keyword evidence="2" id="KW-0175">Coiled coil</keyword>
<dbReference type="AlphaFoldDB" id="A0A1R0GXM0"/>
<gene>
    <name evidence="5" type="ORF">AYI68_g4248</name>
</gene>
<dbReference type="GO" id="GO:0030674">
    <property type="term" value="F:protein-macromolecule adaptor activity"/>
    <property type="evidence" value="ECO:0007669"/>
    <property type="project" value="TreeGrafter"/>
</dbReference>
<reference evidence="5 6" key="1">
    <citation type="journal article" date="2016" name="Mol. Biol. Evol.">
        <title>Genome-Wide Survey of Gut Fungi (Harpellales) Reveals the First Horizontally Transferred Ubiquitin Gene from a Mosquito Host.</title>
        <authorList>
            <person name="Wang Y."/>
            <person name="White M.M."/>
            <person name="Kvist S."/>
            <person name="Moncalvo J.M."/>
        </authorList>
    </citation>
    <scope>NUCLEOTIDE SEQUENCE [LARGE SCALE GENOMIC DNA]</scope>
    <source>
        <strain evidence="5 6">ALG-7-W6</strain>
    </source>
</reference>
<evidence type="ECO:0000256" key="2">
    <source>
        <dbReference type="SAM" id="Coils"/>
    </source>
</evidence>
<name>A0A1R0GXM0_9FUNG</name>